<accession>A0A9P9EQQ9</accession>
<organism evidence="1 2">
    <name type="scientific">Dactylonectria macrodidyma</name>
    <dbReference type="NCBI Taxonomy" id="307937"/>
    <lineage>
        <taxon>Eukaryota</taxon>
        <taxon>Fungi</taxon>
        <taxon>Dikarya</taxon>
        <taxon>Ascomycota</taxon>
        <taxon>Pezizomycotina</taxon>
        <taxon>Sordariomycetes</taxon>
        <taxon>Hypocreomycetidae</taxon>
        <taxon>Hypocreales</taxon>
        <taxon>Nectriaceae</taxon>
        <taxon>Dactylonectria</taxon>
    </lineage>
</organism>
<reference evidence="1" key="1">
    <citation type="journal article" date="2021" name="Nat. Commun.">
        <title>Genetic determinants of endophytism in the Arabidopsis root mycobiome.</title>
        <authorList>
            <person name="Mesny F."/>
            <person name="Miyauchi S."/>
            <person name="Thiergart T."/>
            <person name="Pickel B."/>
            <person name="Atanasova L."/>
            <person name="Karlsson M."/>
            <person name="Huettel B."/>
            <person name="Barry K.W."/>
            <person name="Haridas S."/>
            <person name="Chen C."/>
            <person name="Bauer D."/>
            <person name="Andreopoulos W."/>
            <person name="Pangilinan J."/>
            <person name="LaButti K."/>
            <person name="Riley R."/>
            <person name="Lipzen A."/>
            <person name="Clum A."/>
            <person name="Drula E."/>
            <person name="Henrissat B."/>
            <person name="Kohler A."/>
            <person name="Grigoriev I.V."/>
            <person name="Martin F.M."/>
            <person name="Hacquard S."/>
        </authorList>
    </citation>
    <scope>NUCLEOTIDE SEQUENCE</scope>
    <source>
        <strain evidence="1">MPI-CAGE-AT-0147</strain>
    </source>
</reference>
<proteinExistence type="predicted"/>
<sequence>MIGIPIPEVISGFIKNRENMGVTDDILTLTVSHRVSLGAVTAIFLLPLEPLIQAILIFEDQQATANGTQHTYTSDTSDSQASSPAPIIARSSLLDVGYWTGHQGSALSGSLNLRGRLGKVEPQLLNEHRPYPARYRHSSGYLERFLASCDAADPLAHVCMGDRELFVGQFSLSCRVLQLLRSVSDVKKTSEIITVSHIPLPGEGDHSEPPDISNDAVDANVMVSSQRLAVTKYEISGLGLTLSNYNGKSRCVSGADMFPDTYLSARNTTNPGHTISFGGLNTMVLAIQFLQVDESQYQNKTKWEDTAITAYECGLFFSINEYQIVLRDDIFYVKTVSSWNNKTPASYLSENLIMQQYFEFTYHTLCMEGAWFPSADP</sequence>
<dbReference type="EMBL" id="JAGMUV010000010">
    <property type="protein sequence ID" value="KAH7141854.1"/>
    <property type="molecule type" value="Genomic_DNA"/>
</dbReference>
<evidence type="ECO:0000313" key="1">
    <source>
        <dbReference type="EMBL" id="KAH7141854.1"/>
    </source>
</evidence>
<dbReference type="OrthoDB" id="5242705at2759"/>
<evidence type="ECO:0000313" key="2">
    <source>
        <dbReference type="Proteomes" id="UP000738349"/>
    </source>
</evidence>
<protein>
    <submittedName>
        <fullName evidence="1">Uncharacterized protein</fullName>
    </submittedName>
</protein>
<keyword evidence="2" id="KW-1185">Reference proteome</keyword>
<dbReference type="Proteomes" id="UP000738349">
    <property type="component" value="Unassembled WGS sequence"/>
</dbReference>
<comment type="caution">
    <text evidence="1">The sequence shown here is derived from an EMBL/GenBank/DDBJ whole genome shotgun (WGS) entry which is preliminary data.</text>
</comment>
<dbReference type="AlphaFoldDB" id="A0A9P9EQQ9"/>
<name>A0A9P9EQQ9_9HYPO</name>
<gene>
    <name evidence="1" type="ORF">EDB81DRAFT_899233</name>
</gene>